<organism evidence="1 2">
    <name type="scientific">Leucogyrophana mollusca</name>
    <dbReference type="NCBI Taxonomy" id="85980"/>
    <lineage>
        <taxon>Eukaryota</taxon>
        <taxon>Fungi</taxon>
        <taxon>Dikarya</taxon>
        <taxon>Basidiomycota</taxon>
        <taxon>Agaricomycotina</taxon>
        <taxon>Agaricomycetes</taxon>
        <taxon>Agaricomycetidae</taxon>
        <taxon>Boletales</taxon>
        <taxon>Boletales incertae sedis</taxon>
        <taxon>Leucogyrophana</taxon>
    </lineage>
</organism>
<reference evidence="1" key="1">
    <citation type="journal article" date="2021" name="New Phytol.">
        <title>Evolutionary innovations through gain and loss of genes in the ectomycorrhizal Boletales.</title>
        <authorList>
            <person name="Wu G."/>
            <person name="Miyauchi S."/>
            <person name="Morin E."/>
            <person name="Kuo A."/>
            <person name="Drula E."/>
            <person name="Varga T."/>
            <person name="Kohler A."/>
            <person name="Feng B."/>
            <person name="Cao Y."/>
            <person name="Lipzen A."/>
            <person name="Daum C."/>
            <person name="Hundley H."/>
            <person name="Pangilinan J."/>
            <person name="Johnson J."/>
            <person name="Barry K."/>
            <person name="LaButti K."/>
            <person name="Ng V."/>
            <person name="Ahrendt S."/>
            <person name="Min B."/>
            <person name="Choi I.G."/>
            <person name="Park H."/>
            <person name="Plett J.M."/>
            <person name="Magnuson J."/>
            <person name="Spatafora J.W."/>
            <person name="Nagy L.G."/>
            <person name="Henrissat B."/>
            <person name="Grigoriev I.V."/>
            <person name="Yang Z.L."/>
            <person name="Xu J."/>
            <person name="Martin F.M."/>
        </authorList>
    </citation>
    <scope>NUCLEOTIDE SEQUENCE</scope>
    <source>
        <strain evidence="1">KUC20120723A-06</strain>
    </source>
</reference>
<proteinExistence type="predicted"/>
<dbReference type="EMBL" id="MU266369">
    <property type="protein sequence ID" value="KAH7927275.1"/>
    <property type="molecule type" value="Genomic_DNA"/>
</dbReference>
<accession>A0ACB8BQ48</accession>
<name>A0ACB8BQ48_9AGAM</name>
<sequence length="607" mass="68179">MPLASLPFDIYVHILEHLPSASSLFDATVKTLSACLRANTVLRDAASLPGLWEPHYKTRYTVCDLASEASREEAFGGNWKLMYMRRRSLDQKALEILNQIVQNRVGRHERAQELTNTLSYDVWNVLEEEAQRALPLGVFLETENRTPTSDALPRRYWANVMLGAIARSVAIKTWGKLLSPREKPSLEVTFASLSAFFGVLPMEISAQLDILGTQCRSYLVEKQHPLDRDVFNSNSEILKGICAAICDFMRSKGFQPTDNQHFYSLHNRFPHRFLTTHKETIPISLVFIFVCIARRLGIDASPVDFPARVLAHVSSPDPKVSDVYIDVFGSSTQAILSPRDDIPRLLMQAGVTPISMTRYVKPAGPDFVLIRASRNILASSLLPPPGVIIPEDDVHIANYIGLAVGLLFMNDRNYLAGIQSHLVQFPLDLCAVLIDSLASLLQPSLKEELIASCVVVAEEENAASETIYRRSTLPAPTKIKHFVGQVFQHKMYGYIGFIYGWEPTCMATERWIAQMDVDSLSRGRHQPFYHVIAQSGSQHYVAEENINPTFISPLSARDIFKDAPLAARYFTGMNSCPRGSRLRLSPELQLSYPEDEQVAEKWMQTPK</sequence>
<evidence type="ECO:0000313" key="2">
    <source>
        <dbReference type="Proteomes" id="UP000790709"/>
    </source>
</evidence>
<gene>
    <name evidence="1" type="ORF">BV22DRAFT_1007354</name>
</gene>
<dbReference type="Proteomes" id="UP000790709">
    <property type="component" value="Unassembled WGS sequence"/>
</dbReference>
<comment type="caution">
    <text evidence="1">The sequence shown here is derived from an EMBL/GenBank/DDBJ whole genome shotgun (WGS) entry which is preliminary data.</text>
</comment>
<keyword evidence="2" id="KW-1185">Reference proteome</keyword>
<protein>
    <submittedName>
        <fullName evidence="1">YccV-like-domain-containing protein</fullName>
    </submittedName>
</protein>
<evidence type="ECO:0000313" key="1">
    <source>
        <dbReference type="EMBL" id="KAH7927275.1"/>
    </source>
</evidence>